<feature type="compositionally biased region" description="Basic and acidic residues" evidence="1">
    <location>
        <begin position="215"/>
        <end position="235"/>
    </location>
</feature>
<evidence type="ECO:0000256" key="1">
    <source>
        <dbReference type="SAM" id="MobiDB-lite"/>
    </source>
</evidence>
<sequence>MLSSKSEPKLELVKRKTSSKRRVKKKVTLSADDNIISNDLDTALKLGKSISKTKAEEAEAARQVNATHERIVTKSVLEPTKEENQANKRQPGTGGSSEGTGTIPGVLDKSTVVSATSSEGIGTKLGVLDEKKDITEENVILEWGSEQESEYSEEDKLVDKENDDKEGDADDEDEETESDEDDIYKYKIHVRKDEDEEMLNAKVEDSDKGDEEVTDAGKADAEKTSEVKDDAKKNELPTTSCSTVKDTTDAEINSLLEVKIQYEVPYVQSLSMLRVLGSVISEPLVLTPIRVAKLKKDVSKLKKIDLSVEALTALKTQVPSVVDNYIGSKVEDGKKTKRRRTKESESSKKPPTTNETPKGKASSKGSKADESASANKHVKEPIAEVVMDYTSDDVVHDDDQPQDSYEPKTAKTLNPEYSVTKDPHTFNDLMATPIDFSKIELEYHFQECFNELTDKLDWNNLEEDRYPFDLSKPLHLQGHPSHLTVTADYFFNNDLEYLKSSDPERKYTTLITKTEVVRYEIKGIEDIVPTLWSLTKVGLKSVSVKKLHGYDHLEETVVKRADY</sequence>
<comment type="caution">
    <text evidence="2">The sequence shown here is derived from an EMBL/GenBank/DDBJ whole genome shotgun (WGS) entry which is preliminary data.</text>
</comment>
<feature type="region of interest" description="Disordered" evidence="1">
    <location>
        <begin position="1"/>
        <end position="27"/>
    </location>
</feature>
<accession>A0A6L2MPX6</accession>
<evidence type="ECO:0000313" key="2">
    <source>
        <dbReference type="EMBL" id="GEU75409.1"/>
    </source>
</evidence>
<proteinExistence type="predicted"/>
<feature type="compositionally biased region" description="Acidic residues" evidence="1">
    <location>
        <begin position="164"/>
        <end position="182"/>
    </location>
</feature>
<name>A0A6L2MPX6_TANCI</name>
<dbReference type="AlphaFoldDB" id="A0A6L2MPX6"/>
<organism evidence="2">
    <name type="scientific">Tanacetum cinerariifolium</name>
    <name type="common">Dalmatian daisy</name>
    <name type="synonym">Chrysanthemum cinerariifolium</name>
    <dbReference type="NCBI Taxonomy" id="118510"/>
    <lineage>
        <taxon>Eukaryota</taxon>
        <taxon>Viridiplantae</taxon>
        <taxon>Streptophyta</taxon>
        <taxon>Embryophyta</taxon>
        <taxon>Tracheophyta</taxon>
        <taxon>Spermatophyta</taxon>
        <taxon>Magnoliopsida</taxon>
        <taxon>eudicotyledons</taxon>
        <taxon>Gunneridae</taxon>
        <taxon>Pentapetalae</taxon>
        <taxon>asterids</taxon>
        <taxon>campanulids</taxon>
        <taxon>Asterales</taxon>
        <taxon>Asteraceae</taxon>
        <taxon>Asteroideae</taxon>
        <taxon>Anthemideae</taxon>
        <taxon>Anthemidinae</taxon>
        <taxon>Tanacetum</taxon>
    </lineage>
</organism>
<feature type="compositionally biased region" description="Basic and acidic residues" evidence="1">
    <location>
        <begin position="1"/>
        <end position="14"/>
    </location>
</feature>
<dbReference type="EMBL" id="BKCJ010007077">
    <property type="protein sequence ID" value="GEU75409.1"/>
    <property type="molecule type" value="Genomic_DNA"/>
</dbReference>
<protein>
    <submittedName>
        <fullName evidence="2">Uncharacterized protein</fullName>
    </submittedName>
</protein>
<feature type="region of interest" description="Disordered" evidence="1">
    <location>
        <begin position="332"/>
        <end position="382"/>
    </location>
</feature>
<feature type="compositionally biased region" description="Basic and acidic residues" evidence="1">
    <location>
        <begin position="154"/>
        <end position="163"/>
    </location>
</feature>
<gene>
    <name evidence="2" type="ORF">Tci_047387</name>
</gene>
<feature type="compositionally biased region" description="Low complexity" evidence="1">
    <location>
        <begin position="349"/>
        <end position="365"/>
    </location>
</feature>
<feature type="compositionally biased region" description="Basic residues" evidence="1">
    <location>
        <begin position="15"/>
        <end position="27"/>
    </location>
</feature>
<feature type="compositionally biased region" description="Polar residues" evidence="1">
    <location>
        <begin position="111"/>
        <end position="120"/>
    </location>
</feature>
<feature type="region of interest" description="Disordered" evidence="1">
    <location>
        <begin position="59"/>
        <end position="237"/>
    </location>
</feature>
<reference evidence="2" key="1">
    <citation type="journal article" date="2019" name="Sci. Rep.">
        <title>Draft genome of Tanacetum cinerariifolium, the natural source of mosquito coil.</title>
        <authorList>
            <person name="Yamashiro T."/>
            <person name="Shiraishi A."/>
            <person name="Satake H."/>
            <person name="Nakayama K."/>
        </authorList>
    </citation>
    <scope>NUCLEOTIDE SEQUENCE</scope>
</reference>